<dbReference type="AlphaFoldDB" id="A0A024SIB5"/>
<dbReference type="KEGG" id="trr:M419DRAFT_74253"/>
<dbReference type="Proteomes" id="UP000024376">
    <property type="component" value="Unassembled WGS sequence"/>
</dbReference>
<name>A0A024SIB5_HYPJR</name>
<reference evidence="2" key="1">
    <citation type="journal article" date="2013" name="Ind. Biotechnol.">
        <title>Comparative genomics analysis of Trichoderma reesei strains.</title>
        <authorList>
            <person name="Koike H."/>
            <person name="Aerts A."/>
            <person name="LaButti K."/>
            <person name="Grigoriev I.V."/>
            <person name="Baker S.E."/>
        </authorList>
    </citation>
    <scope>NUCLEOTIDE SEQUENCE [LARGE SCALE GENOMIC DNA]</scope>
    <source>
        <strain evidence="2">ATCC 56765 / BCRC 32924 / NRRL 11460 / Rut C-30</strain>
    </source>
</reference>
<organism evidence="1 2">
    <name type="scientific">Hypocrea jecorina (strain ATCC 56765 / BCRC 32924 / NRRL 11460 / Rut C-30)</name>
    <name type="common">Trichoderma reesei</name>
    <dbReference type="NCBI Taxonomy" id="1344414"/>
    <lineage>
        <taxon>Eukaryota</taxon>
        <taxon>Fungi</taxon>
        <taxon>Dikarya</taxon>
        <taxon>Ascomycota</taxon>
        <taxon>Pezizomycotina</taxon>
        <taxon>Sordariomycetes</taxon>
        <taxon>Hypocreomycetidae</taxon>
        <taxon>Hypocreales</taxon>
        <taxon>Hypocreaceae</taxon>
        <taxon>Trichoderma</taxon>
    </lineage>
</organism>
<sequence>MSRKSTTKTKHTITTRHPILWCPATEEYMRPIPAVLLERASSTRPVKEMLIAESTSMCKYINIAVNNINTLPPTSAPCWAQELRPRRPRQQHRALRQTSFELGSSTDNCSMSVFWPYHPTQIKHFTEIRSCSSSDTFNPHNPSNSRGGGVVILEQATGAGLPAGS</sequence>
<accession>A0A024SIB5</accession>
<gene>
    <name evidence="1" type="ORF">M419DRAFT_74253</name>
</gene>
<protein>
    <submittedName>
        <fullName evidence="1">Uncharacterized protein</fullName>
    </submittedName>
</protein>
<evidence type="ECO:0000313" key="2">
    <source>
        <dbReference type="Proteomes" id="UP000024376"/>
    </source>
</evidence>
<evidence type="ECO:0000313" key="1">
    <source>
        <dbReference type="EMBL" id="ETS03882.1"/>
    </source>
</evidence>
<dbReference type="EMBL" id="KI911142">
    <property type="protein sequence ID" value="ETS03882.1"/>
    <property type="molecule type" value="Genomic_DNA"/>
</dbReference>
<dbReference type="HOGENOM" id="CLU_1610990_0_0_1"/>
<proteinExistence type="predicted"/>